<dbReference type="SUPFAM" id="SSF103473">
    <property type="entry name" value="MFS general substrate transporter"/>
    <property type="match status" value="1"/>
</dbReference>
<dbReference type="EMBL" id="FOJN01000002">
    <property type="protein sequence ID" value="SFA42153.1"/>
    <property type="molecule type" value="Genomic_DNA"/>
</dbReference>
<feature type="transmembrane region" description="Helical" evidence="5">
    <location>
        <begin position="164"/>
        <end position="185"/>
    </location>
</feature>
<dbReference type="PANTHER" id="PTHR23526">
    <property type="entry name" value="INTEGRAL MEMBRANE TRANSPORT PROTEIN-RELATED"/>
    <property type="match status" value="1"/>
</dbReference>
<dbReference type="Proteomes" id="UP000182054">
    <property type="component" value="Unassembled WGS sequence"/>
</dbReference>
<feature type="transmembrane region" description="Helical" evidence="5">
    <location>
        <begin position="301"/>
        <end position="327"/>
    </location>
</feature>
<keyword evidence="2 5" id="KW-0812">Transmembrane</keyword>
<evidence type="ECO:0000256" key="1">
    <source>
        <dbReference type="ARBA" id="ARBA00004651"/>
    </source>
</evidence>
<protein>
    <submittedName>
        <fullName evidence="7">Predicted arabinose efflux permease, MFS family</fullName>
    </submittedName>
</protein>
<dbReference type="GO" id="GO:0005886">
    <property type="term" value="C:plasma membrane"/>
    <property type="evidence" value="ECO:0007669"/>
    <property type="project" value="UniProtKB-SubCell"/>
</dbReference>
<feature type="transmembrane region" description="Helical" evidence="5">
    <location>
        <begin position="348"/>
        <end position="379"/>
    </location>
</feature>
<comment type="subcellular location">
    <subcellularLocation>
        <location evidence="1">Cell membrane</location>
        <topology evidence="1">Multi-pass membrane protein</topology>
    </subcellularLocation>
</comment>
<organism evidence="7 8">
    <name type="scientific">Rhodococcoides kroppenstedtii</name>
    <dbReference type="NCBI Taxonomy" id="293050"/>
    <lineage>
        <taxon>Bacteria</taxon>
        <taxon>Bacillati</taxon>
        <taxon>Actinomycetota</taxon>
        <taxon>Actinomycetes</taxon>
        <taxon>Mycobacteriales</taxon>
        <taxon>Nocardiaceae</taxon>
        <taxon>Rhodococcoides</taxon>
    </lineage>
</organism>
<dbReference type="PROSITE" id="PS50850">
    <property type="entry name" value="MFS"/>
    <property type="match status" value="1"/>
</dbReference>
<dbReference type="InterPro" id="IPR011701">
    <property type="entry name" value="MFS"/>
</dbReference>
<feature type="transmembrane region" description="Helical" evidence="5">
    <location>
        <begin position="214"/>
        <end position="235"/>
    </location>
</feature>
<sequence length="391" mass="40696">MMRSWFVMLCATTALVQAVYAAVRVMITYKALELGGDGVTVGVLTALYSLVPLVAAMRIGRAVDGRRAATILRVGTALSLVAVAIVMASEAIPILAVGCVLLGFSHILTMVSSQGYVPVRSRPEDYDRRFGGLTVWISVGQSIGIPVVGILASRSDVGHVDTTGALIAMLGVAAAATALTAAPSLTIRQNSGQVRTEYETQSARAMLTTRGMRPAVFSSLIILTSMDLMIAYLPVFGEHHGYSVLVVTVILTARSVAAIVSRTLLTRLLAVAPRNWLLVSGSLCSALPMVLVPVLPHPWVVGILVSIAGFFWGLAQPLTMTWVAGLVNPSNRASALSLRLTGNRLGQVVIPLAAGAIAGSAGAGAVFVLTGGLLAGAAVSTWSALFRSRPA</sequence>
<keyword evidence="4 5" id="KW-0472">Membrane</keyword>
<dbReference type="Gene3D" id="1.20.1250.20">
    <property type="entry name" value="MFS general substrate transporter like domains"/>
    <property type="match status" value="1"/>
</dbReference>
<dbReference type="InterPro" id="IPR052528">
    <property type="entry name" value="Sugar_transport-like"/>
</dbReference>
<feature type="transmembrane region" description="Helical" evidence="5">
    <location>
        <begin position="94"/>
        <end position="112"/>
    </location>
</feature>
<dbReference type="Pfam" id="PF07690">
    <property type="entry name" value="MFS_1"/>
    <property type="match status" value="1"/>
</dbReference>
<feature type="transmembrane region" description="Helical" evidence="5">
    <location>
        <begin position="276"/>
        <end position="295"/>
    </location>
</feature>
<feature type="domain" description="Major facilitator superfamily (MFS) profile" evidence="6">
    <location>
        <begin position="1"/>
        <end position="389"/>
    </location>
</feature>
<keyword evidence="3 5" id="KW-1133">Transmembrane helix</keyword>
<dbReference type="InterPro" id="IPR020846">
    <property type="entry name" value="MFS_dom"/>
</dbReference>
<dbReference type="PANTHER" id="PTHR23526:SF4">
    <property type="entry name" value="INTEGRAL MEMBRANE TRANSPORT PROTEIN"/>
    <property type="match status" value="1"/>
</dbReference>
<feature type="transmembrane region" description="Helical" evidence="5">
    <location>
        <begin position="241"/>
        <end position="264"/>
    </location>
</feature>
<feature type="transmembrane region" description="Helical" evidence="5">
    <location>
        <begin position="68"/>
        <end position="88"/>
    </location>
</feature>
<dbReference type="InterPro" id="IPR036259">
    <property type="entry name" value="MFS_trans_sf"/>
</dbReference>
<feature type="transmembrane region" description="Helical" evidence="5">
    <location>
        <begin position="37"/>
        <end position="56"/>
    </location>
</feature>
<evidence type="ECO:0000256" key="2">
    <source>
        <dbReference type="ARBA" id="ARBA00022692"/>
    </source>
</evidence>
<gene>
    <name evidence="7" type="ORF">SAMN05444374_102201</name>
</gene>
<dbReference type="AlphaFoldDB" id="A0A1I0SRW5"/>
<evidence type="ECO:0000256" key="3">
    <source>
        <dbReference type="ARBA" id="ARBA00022989"/>
    </source>
</evidence>
<evidence type="ECO:0000256" key="4">
    <source>
        <dbReference type="ARBA" id="ARBA00023136"/>
    </source>
</evidence>
<evidence type="ECO:0000313" key="8">
    <source>
        <dbReference type="Proteomes" id="UP000182054"/>
    </source>
</evidence>
<reference evidence="7 8" key="1">
    <citation type="submission" date="2016-10" db="EMBL/GenBank/DDBJ databases">
        <authorList>
            <person name="de Groot N.N."/>
        </authorList>
    </citation>
    <scope>NUCLEOTIDE SEQUENCE [LARGE SCALE GENOMIC DNA]</scope>
    <source>
        <strain evidence="7 8">DSM 44908</strain>
    </source>
</reference>
<evidence type="ECO:0000256" key="5">
    <source>
        <dbReference type="SAM" id="Phobius"/>
    </source>
</evidence>
<evidence type="ECO:0000259" key="6">
    <source>
        <dbReference type="PROSITE" id="PS50850"/>
    </source>
</evidence>
<name>A0A1I0SRW5_9NOCA</name>
<accession>A0A1I0SRW5</accession>
<feature type="transmembrane region" description="Helical" evidence="5">
    <location>
        <begin position="133"/>
        <end position="152"/>
    </location>
</feature>
<proteinExistence type="predicted"/>
<dbReference type="GO" id="GO:0022857">
    <property type="term" value="F:transmembrane transporter activity"/>
    <property type="evidence" value="ECO:0007669"/>
    <property type="project" value="InterPro"/>
</dbReference>
<evidence type="ECO:0000313" key="7">
    <source>
        <dbReference type="EMBL" id="SFA42153.1"/>
    </source>
</evidence>